<dbReference type="Pfam" id="PF05719">
    <property type="entry name" value="GPP34"/>
    <property type="match status" value="1"/>
</dbReference>
<reference evidence="5 6" key="1">
    <citation type="submission" date="2016-11" db="EMBL/GenBank/DDBJ databases">
        <title>Draft Genome Sequences of Nine Cyanobacterial Strains from Diverse Habitats.</title>
        <authorList>
            <person name="Zhu T."/>
            <person name="Hou S."/>
            <person name="Lu X."/>
            <person name="Hess W.R."/>
        </authorList>
    </citation>
    <scope>NUCLEOTIDE SEQUENCE [LARGE SCALE GENOMIC DNA]</scope>
    <source>
        <strain evidence="5 6">5.2 s.c.1</strain>
    </source>
</reference>
<evidence type="ECO:0000256" key="1">
    <source>
        <dbReference type="ARBA" id="ARBA00004255"/>
    </source>
</evidence>
<dbReference type="Gene3D" id="1.10.3630.10">
    <property type="entry name" value="yeast vps74-n-term truncation variant domain like"/>
    <property type="match status" value="1"/>
</dbReference>
<comment type="subcellular location">
    <subcellularLocation>
        <location evidence="1">Golgi apparatus membrane</location>
        <topology evidence="1">Peripheral membrane protein</topology>
        <orientation evidence="1">Cytoplasmic side</orientation>
    </subcellularLocation>
</comment>
<dbReference type="RefSeq" id="WP_073549958.1">
    <property type="nucleotide sequence ID" value="NZ_CAWMVK010000002.1"/>
</dbReference>
<accession>A0A1U7HP72</accession>
<dbReference type="EMBL" id="MRCC01000010">
    <property type="protein sequence ID" value="OKH25393.1"/>
    <property type="molecule type" value="Genomic_DNA"/>
</dbReference>
<protein>
    <recommendedName>
        <fullName evidence="7">GPP34 family phosphoprotein</fullName>
    </recommendedName>
</protein>
<gene>
    <name evidence="5" type="ORF">NIES1031_13535</name>
</gene>
<sequence>MSNLVELGILKQHKQRILGVFPVQRYPIADAIAKQTIINRLRMVVLHDAQLEARTTVLISLIKACNLTHHLFVPEERREARRRIDAIAKGEQIGKAVFDTVISVQTAVSAGIMGAIGASTTSTSSNS</sequence>
<name>A0A1U7HP72_9CHRO</name>
<dbReference type="InterPro" id="IPR038261">
    <property type="entry name" value="GPP34-like_sf"/>
</dbReference>
<keyword evidence="2" id="KW-0333">Golgi apparatus</keyword>
<evidence type="ECO:0000256" key="2">
    <source>
        <dbReference type="ARBA" id="ARBA00023034"/>
    </source>
</evidence>
<keyword evidence="3" id="KW-0446">Lipid-binding</keyword>
<organism evidence="5 6">
    <name type="scientific">Chroogloeocystis siderophila 5.2 s.c.1</name>
    <dbReference type="NCBI Taxonomy" id="247279"/>
    <lineage>
        <taxon>Bacteria</taxon>
        <taxon>Bacillati</taxon>
        <taxon>Cyanobacteriota</taxon>
        <taxon>Cyanophyceae</taxon>
        <taxon>Oscillatoriophycideae</taxon>
        <taxon>Chroococcales</taxon>
        <taxon>Chroococcaceae</taxon>
        <taxon>Chroogloeocystis</taxon>
    </lineage>
</organism>
<keyword evidence="6" id="KW-1185">Reference proteome</keyword>
<dbReference type="GO" id="GO:0012505">
    <property type="term" value="C:endomembrane system"/>
    <property type="evidence" value="ECO:0007669"/>
    <property type="project" value="UniProtKB-ARBA"/>
</dbReference>
<evidence type="ECO:0000313" key="6">
    <source>
        <dbReference type="Proteomes" id="UP000185984"/>
    </source>
</evidence>
<dbReference type="AlphaFoldDB" id="A0A1U7HP72"/>
<evidence type="ECO:0000256" key="3">
    <source>
        <dbReference type="ARBA" id="ARBA00023121"/>
    </source>
</evidence>
<evidence type="ECO:0008006" key="7">
    <source>
        <dbReference type="Google" id="ProtNLM"/>
    </source>
</evidence>
<dbReference type="GO" id="GO:0070273">
    <property type="term" value="F:phosphatidylinositol-4-phosphate binding"/>
    <property type="evidence" value="ECO:0007669"/>
    <property type="project" value="InterPro"/>
</dbReference>
<dbReference type="GO" id="GO:0005737">
    <property type="term" value="C:cytoplasm"/>
    <property type="evidence" value="ECO:0007669"/>
    <property type="project" value="UniProtKB-ARBA"/>
</dbReference>
<keyword evidence="4" id="KW-0472">Membrane</keyword>
<proteinExistence type="predicted"/>
<dbReference type="Proteomes" id="UP000185984">
    <property type="component" value="Unassembled WGS sequence"/>
</dbReference>
<evidence type="ECO:0000313" key="5">
    <source>
        <dbReference type="EMBL" id="OKH25393.1"/>
    </source>
</evidence>
<comment type="caution">
    <text evidence="5">The sequence shown here is derived from an EMBL/GenBank/DDBJ whole genome shotgun (WGS) entry which is preliminary data.</text>
</comment>
<evidence type="ECO:0000256" key="4">
    <source>
        <dbReference type="ARBA" id="ARBA00023136"/>
    </source>
</evidence>
<dbReference type="STRING" id="247279.NIES1031_13535"/>
<dbReference type="InterPro" id="IPR008628">
    <property type="entry name" value="GPP34-like"/>
</dbReference>